<accession>A0AAU9J843</accession>
<dbReference type="EMBL" id="CAJZBQ010000028">
    <property type="protein sequence ID" value="CAG9321360.1"/>
    <property type="molecule type" value="Genomic_DNA"/>
</dbReference>
<dbReference type="Proteomes" id="UP001162131">
    <property type="component" value="Unassembled WGS sequence"/>
</dbReference>
<gene>
    <name evidence="2" type="ORF">BSTOLATCC_MIC28643</name>
</gene>
<protein>
    <submittedName>
        <fullName evidence="2">Uncharacterized protein</fullName>
    </submittedName>
</protein>
<sequence length="280" mass="32221">MIWQKYIFIFNKMQSLIILQIYNCCMSAFKTSRNKEFTINPSFKDVSTRRPASKRENGIFPSKKSNSISSNQIKLPKQAEDNSNPSRHHRQHSPGSVYHHASRLSPCNASSNFSSSFSGSVEIIMSELDNPKEEDGTENVEKKNEDHKLNFDEISELEQDTSKKITKQQGKKDVLKHPWNEDLPARKEIQKAENSSFVILNQGMTQILNSFEMKKQEVEATKRLVKQQLLGLFTKDETNNKNEVREHKSKAKNLSADLIENNSKIKQDISPHLYHSRGKK</sequence>
<feature type="compositionally biased region" description="Low complexity" evidence="1">
    <location>
        <begin position="62"/>
        <end position="74"/>
    </location>
</feature>
<reference evidence="2" key="1">
    <citation type="submission" date="2021-09" db="EMBL/GenBank/DDBJ databases">
        <authorList>
            <consortium name="AG Swart"/>
            <person name="Singh M."/>
            <person name="Singh A."/>
            <person name="Seah K."/>
            <person name="Emmerich C."/>
        </authorList>
    </citation>
    <scope>NUCLEOTIDE SEQUENCE</scope>
    <source>
        <strain evidence="2">ATCC30299</strain>
    </source>
</reference>
<proteinExistence type="predicted"/>
<evidence type="ECO:0000313" key="3">
    <source>
        <dbReference type="Proteomes" id="UP001162131"/>
    </source>
</evidence>
<evidence type="ECO:0000313" key="2">
    <source>
        <dbReference type="EMBL" id="CAG9321360.1"/>
    </source>
</evidence>
<keyword evidence="3" id="KW-1185">Reference proteome</keyword>
<organism evidence="2 3">
    <name type="scientific">Blepharisma stoltei</name>
    <dbReference type="NCBI Taxonomy" id="1481888"/>
    <lineage>
        <taxon>Eukaryota</taxon>
        <taxon>Sar</taxon>
        <taxon>Alveolata</taxon>
        <taxon>Ciliophora</taxon>
        <taxon>Postciliodesmatophora</taxon>
        <taxon>Heterotrichea</taxon>
        <taxon>Heterotrichida</taxon>
        <taxon>Blepharismidae</taxon>
        <taxon>Blepharisma</taxon>
    </lineage>
</organism>
<evidence type="ECO:0000256" key="1">
    <source>
        <dbReference type="SAM" id="MobiDB-lite"/>
    </source>
</evidence>
<dbReference type="AlphaFoldDB" id="A0AAU9J843"/>
<comment type="caution">
    <text evidence="2">The sequence shown here is derived from an EMBL/GenBank/DDBJ whole genome shotgun (WGS) entry which is preliminary data.</text>
</comment>
<name>A0AAU9J843_9CILI</name>
<feature type="region of interest" description="Disordered" evidence="1">
    <location>
        <begin position="45"/>
        <end position="102"/>
    </location>
</feature>